<gene>
    <name evidence="1" type="ORF">g.3537</name>
</gene>
<evidence type="ECO:0000313" key="1">
    <source>
        <dbReference type="EMBL" id="JAS32576.1"/>
    </source>
</evidence>
<reference evidence="1" key="1">
    <citation type="submission" date="2015-12" db="EMBL/GenBank/DDBJ databases">
        <title>De novo transcriptome assembly of four potential Pierce s Disease insect vectors from Arizona vineyards.</title>
        <authorList>
            <person name="Tassone E.E."/>
        </authorList>
    </citation>
    <scope>NUCLEOTIDE SEQUENCE</scope>
</reference>
<protein>
    <submittedName>
        <fullName evidence="1">Uncharacterized protein</fullName>
    </submittedName>
</protein>
<accession>A0A1B6E3R9</accession>
<dbReference type="AlphaFoldDB" id="A0A1B6E3R9"/>
<dbReference type="EMBL" id="GEDC01004722">
    <property type="protein sequence ID" value="JAS32576.1"/>
    <property type="molecule type" value="Transcribed_RNA"/>
</dbReference>
<name>A0A1B6E3R9_9HEMI</name>
<sequence>MNKKTKIKSYEIVAKAFSDILRRSYNHNFRSQFYNLLDVTNTNDAQTILNRKLKQFLKVTQNGSLLNKTQRAVRTFHSNIQSTEETTLDEIGEYCCRKNDTNFDTEQNRVKESEKEETTLQDSDDDEFGFFSNNKWMGNEIYNNKNFDSSEDDEMGLKDLEVW</sequence>
<proteinExistence type="predicted"/>
<organism evidence="1">
    <name type="scientific">Clastoptera arizonana</name>
    <name type="common">Arizona spittle bug</name>
    <dbReference type="NCBI Taxonomy" id="38151"/>
    <lineage>
        <taxon>Eukaryota</taxon>
        <taxon>Metazoa</taxon>
        <taxon>Ecdysozoa</taxon>
        <taxon>Arthropoda</taxon>
        <taxon>Hexapoda</taxon>
        <taxon>Insecta</taxon>
        <taxon>Pterygota</taxon>
        <taxon>Neoptera</taxon>
        <taxon>Paraneoptera</taxon>
        <taxon>Hemiptera</taxon>
        <taxon>Auchenorrhyncha</taxon>
        <taxon>Cercopoidea</taxon>
        <taxon>Clastopteridae</taxon>
        <taxon>Clastoptera</taxon>
    </lineage>
</organism>